<dbReference type="Gene3D" id="2.40.10.10">
    <property type="entry name" value="Trypsin-like serine proteases"/>
    <property type="match status" value="1"/>
</dbReference>
<dbReference type="GO" id="GO:0000785">
    <property type="term" value="C:chromatin"/>
    <property type="evidence" value="ECO:0007669"/>
    <property type="project" value="TreeGrafter"/>
</dbReference>
<dbReference type="PANTHER" id="PTHR14389">
    <property type="entry name" value="SI:CH1073-475A24.1"/>
    <property type="match status" value="1"/>
</dbReference>
<protein>
    <recommendedName>
        <fullName evidence="3">Serine protease</fullName>
    </recommendedName>
</protein>
<dbReference type="InterPro" id="IPR043504">
    <property type="entry name" value="Peptidase_S1_PA_chymotrypsin"/>
</dbReference>
<gene>
    <name evidence="1" type="ORF">Q5P01_002905</name>
</gene>
<proteinExistence type="predicted"/>
<accession>A0AA88T571</accession>
<dbReference type="Pfam" id="PF13365">
    <property type="entry name" value="Trypsin_2"/>
    <property type="match status" value="1"/>
</dbReference>
<dbReference type="GO" id="GO:0005634">
    <property type="term" value="C:nucleus"/>
    <property type="evidence" value="ECO:0007669"/>
    <property type="project" value="TreeGrafter"/>
</dbReference>
<evidence type="ECO:0008006" key="3">
    <source>
        <dbReference type="Google" id="ProtNLM"/>
    </source>
</evidence>
<dbReference type="Proteomes" id="UP001187415">
    <property type="component" value="Unassembled WGS sequence"/>
</dbReference>
<name>A0AA88T571_CHASR</name>
<dbReference type="AlphaFoldDB" id="A0AA88T571"/>
<evidence type="ECO:0000313" key="1">
    <source>
        <dbReference type="EMBL" id="KAK2863372.1"/>
    </source>
</evidence>
<organism evidence="1 2">
    <name type="scientific">Channa striata</name>
    <name type="common">Snakehead murrel</name>
    <name type="synonym">Ophicephalus striatus</name>
    <dbReference type="NCBI Taxonomy" id="64152"/>
    <lineage>
        <taxon>Eukaryota</taxon>
        <taxon>Metazoa</taxon>
        <taxon>Chordata</taxon>
        <taxon>Craniata</taxon>
        <taxon>Vertebrata</taxon>
        <taxon>Euteleostomi</taxon>
        <taxon>Actinopterygii</taxon>
        <taxon>Neopterygii</taxon>
        <taxon>Teleostei</taxon>
        <taxon>Neoteleostei</taxon>
        <taxon>Acanthomorphata</taxon>
        <taxon>Anabantaria</taxon>
        <taxon>Anabantiformes</taxon>
        <taxon>Channoidei</taxon>
        <taxon>Channidae</taxon>
        <taxon>Channa</taxon>
    </lineage>
</organism>
<evidence type="ECO:0000313" key="2">
    <source>
        <dbReference type="Proteomes" id="UP001187415"/>
    </source>
</evidence>
<dbReference type="SUPFAM" id="SSF50494">
    <property type="entry name" value="Trypsin-like serine proteases"/>
    <property type="match status" value="1"/>
</dbReference>
<dbReference type="InterPro" id="IPR009003">
    <property type="entry name" value="Peptidase_S1_PA"/>
</dbReference>
<comment type="caution">
    <text evidence="1">The sequence shown here is derived from an EMBL/GenBank/DDBJ whole genome shotgun (WGS) entry which is preliminary data.</text>
</comment>
<sequence length="394" mass="45369">MTVEEALKRDGRFIDDLGDFTLTDNDNPNVFTHCKQRVDNLDHKAFKIRLNKIENYEKENKNLCASYKPQRKLDIKVISEAAQQRGVSVKTVMEKRGSDNTDEIYKLLREQCPGLKEWMENRFPGNSYQNEMKLRKENFGKIQQSFSEVHRVRKLLQLSRSVCKLIVKDVCEGTGFVLFENFILTNAHLFKDCVEGEKLQEDIDVFALFNYDEPEPDTNFTSFSAEKTFVDFDMELDYALLKLNPQGEKMTPKTKAPKIPVPPGLLKKFGPMPPNGEACLIGHPKGEVKKMDPTCIIEKEKREQTVFCLMVYQSECGTNFWLQQETDPDDRQTKGVKRGILTVLEDGAPALLSAWNVEYPKELNDTFEAIQHIFMELSTTCSQRVRSLKTKLLL</sequence>
<keyword evidence="2" id="KW-1185">Reference proteome</keyword>
<dbReference type="GO" id="GO:0006260">
    <property type="term" value="P:DNA replication"/>
    <property type="evidence" value="ECO:0007669"/>
    <property type="project" value="TreeGrafter"/>
</dbReference>
<dbReference type="PANTHER" id="PTHR14389:SF3">
    <property type="entry name" value="PROTEIN FAM111A-LIKE"/>
    <property type="match status" value="1"/>
</dbReference>
<reference evidence="1" key="1">
    <citation type="submission" date="2023-07" db="EMBL/GenBank/DDBJ databases">
        <title>Chromosome-level Genome Assembly of Striped Snakehead (Channa striata).</title>
        <authorList>
            <person name="Liu H."/>
        </authorList>
    </citation>
    <scope>NUCLEOTIDE SEQUENCE</scope>
    <source>
        <strain evidence="1">Gz</strain>
        <tissue evidence="1">Muscle</tissue>
    </source>
</reference>
<dbReference type="EMBL" id="JAUPFM010000001">
    <property type="protein sequence ID" value="KAK2863372.1"/>
    <property type="molecule type" value="Genomic_DNA"/>
</dbReference>